<gene>
    <name evidence="5" type="ORF">THRCLA_05236</name>
</gene>
<feature type="repeat" description="ANK" evidence="3">
    <location>
        <begin position="290"/>
        <end position="322"/>
    </location>
</feature>
<keyword evidence="2 3" id="KW-0040">ANK repeat</keyword>
<reference evidence="5 6" key="1">
    <citation type="journal article" date="2014" name="Genome Biol. Evol.">
        <title>The secreted proteins of Achlya hypogyna and Thraustotheca clavata identify the ancestral oomycete secretome and reveal gene acquisitions by horizontal gene transfer.</title>
        <authorList>
            <person name="Misner I."/>
            <person name="Blouin N."/>
            <person name="Leonard G."/>
            <person name="Richards T.A."/>
            <person name="Lane C.E."/>
        </authorList>
    </citation>
    <scope>NUCLEOTIDE SEQUENCE [LARGE SCALE GENOMIC DNA]</scope>
    <source>
        <strain evidence="5 6">ATCC 34112</strain>
    </source>
</reference>
<dbReference type="PANTHER" id="PTHR24171:SF8">
    <property type="entry name" value="BRCA1-ASSOCIATED RING DOMAIN PROTEIN 1"/>
    <property type="match status" value="1"/>
</dbReference>
<dbReference type="PROSITE" id="PS50088">
    <property type="entry name" value="ANK_REPEAT"/>
    <property type="match status" value="3"/>
</dbReference>
<dbReference type="SMART" id="SM00248">
    <property type="entry name" value="ANK"/>
    <property type="match status" value="5"/>
</dbReference>
<dbReference type="InterPro" id="IPR002110">
    <property type="entry name" value="Ankyrin_rpt"/>
</dbReference>
<dbReference type="Proteomes" id="UP000243217">
    <property type="component" value="Unassembled WGS sequence"/>
</dbReference>
<sequence length="586" mass="66190">MPLSGLLQCTAKENFILCNSDGNLVWRGFGQGQGGITELPSSHVFYCGEKHKEFCVSGICGDLCGPFNGCPCQSCLEMVGDEGGNNSLAHLALQNRWSEIERRLLLNDIGDINARAGERKWTTLSYSCHKGQEIIVNLLLLNHAIDINKPNMDGMTPLHEAAKCGHFEIVKSLVESGAKIHALNNYGQSTIDIASDHPAISNYLSSQDRISSLEEPPRYDVSCERMLAQAIEDGDDNMVFVYIFSSPDINLNSIVCDGNTLLCQTALINNTQIAEELINNGASVDEPARCGKTPLFLASKMGHIDMVRLLLKYNAQCNVVNPMEDNWTPLHVALHENHEDVALELLNAGANPMLRSFSSHLPQDYAASDHLKFLLSQYVKKYEYDMMVYEMITSGVITIDQLDNLTEKFTSVYDLRPLCSIANTIANCTTTITIELFKPVLIKALERIISENMVLDDKSLMFFKRMIKYCRDCGFIPRNEYQLWKHRAAKANIQNIDHLIEIMRQVQENTWRLNMVERRLEQVDYAISKVIQSYRQLSSCINNLSHGMNNIGQFIVQQRKREEKVQKQRRVLGRWTTSEGKGRKPD</sequence>
<dbReference type="SUPFAM" id="SSF48403">
    <property type="entry name" value="Ankyrin repeat"/>
    <property type="match status" value="1"/>
</dbReference>
<dbReference type="STRING" id="74557.A0A1V9ZWI9"/>
<name>A0A1V9ZWI9_9STRA</name>
<evidence type="ECO:0000313" key="6">
    <source>
        <dbReference type="Proteomes" id="UP000243217"/>
    </source>
</evidence>
<dbReference type="InterPro" id="IPR036770">
    <property type="entry name" value="Ankyrin_rpt-contain_sf"/>
</dbReference>
<dbReference type="OrthoDB" id="158111at2759"/>
<dbReference type="PRINTS" id="PR01415">
    <property type="entry name" value="ANKYRIN"/>
</dbReference>
<dbReference type="GO" id="GO:0085020">
    <property type="term" value="P:protein K6-linked ubiquitination"/>
    <property type="evidence" value="ECO:0007669"/>
    <property type="project" value="TreeGrafter"/>
</dbReference>
<dbReference type="Gene3D" id="1.25.40.20">
    <property type="entry name" value="Ankyrin repeat-containing domain"/>
    <property type="match status" value="2"/>
</dbReference>
<protein>
    <submittedName>
        <fullName evidence="5">Ankyrin</fullName>
    </submittedName>
</protein>
<dbReference type="PROSITE" id="PS50297">
    <property type="entry name" value="ANK_REP_REGION"/>
    <property type="match status" value="3"/>
</dbReference>
<feature type="repeat" description="ANK" evidence="3">
    <location>
        <begin position="325"/>
        <end position="357"/>
    </location>
</feature>
<evidence type="ECO:0000256" key="1">
    <source>
        <dbReference type="ARBA" id="ARBA00022737"/>
    </source>
</evidence>
<keyword evidence="6" id="KW-1185">Reference proteome</keyword>
<dbReference type="GO" id="GO:0004842">
    <property type="term" value="F:ubiquitin-protein transferase activity"/>
    <property type="evidence" value="ECO:0007669"/>
    <property type="project" value="TreeGrafter"/>
</dbReference>
<evidence type="ECO:0000313" key="5">
    <source>
        <dbReference type="EMBL" id="OQS02388.1"/>
    </source>
</evidence>
<dbReference type="PANTHER" id="PTHR24171">
    <property type="entry name" value="ANKYRIN REPEAT DOMAIN-CONTAINING PROTEIN 39-RELATED"/>
    <property type="match status" value="1"/>
</dbReference>
<dbReference type="Pfam" id="PF12796">
    <property type="entry name" value="Ank_2"/>
    <property type="match status" value="2"/>
</dbReference>
<evidence type="ECO:0000256" key="3">
    <source>
        <dbReference type="PROSITE-ProRule" id="PRU00023"/>
    </source>
</evidence>
<keyword evidence="1" id="KW-0677">Repeat</keyword>
<evidence type="ECO:0000256" key="4">
    <source>
        <dbReference type="SAM" id="MobiDB-lite"/>
    </source>
</evidence>
<dbReference type="Pfam" id="PF00023">
    <property type="entry name" value="Ank"/>
    <property type="match status" value="1"/>
</dbReference>
<proteinExistence type="predicted"/>
<feature type="region of interest" description="Disordered" evidence="4">
    <location>
        <begin position="567"/>
        <end position="586"/>
    </location>
</feature>
<feature type="repeat" description="ANK" evidence="3">
    <location>
        <begin position="153"/>
        <end position="185"/>
    </location>
</feature>
<organism evidence="5 6">
    <name type="scientific">Thraustotheca clavata</name>
    <dbReference type="NCBI Taxonomy" id="74557"/>
    <lineage>
        <taxon>Eukaryota</taxon>
        <taxon>Sar</taxon>
        <taxon>Stramenopiles</taxon>
        <taxon>Oomycota</taxon>
        <taxon>Saprolegniomycetes</taxon>
        <taxon>Saprolegniales</taxon>
        <taxon>Achlyaceae</taxon>
        <taxon>Thraustotheca</taxon>
    </lineage>
</organism>
<dbReference type="AlphaFoldDB" id="A0A1V9ZWI9"/>
<accession>A0A1V9ZWI9</accession>
<evidence type="ECO:0000256" key="2">
    <source>
        <dbReference type="ARBA" id="ARBA00023043"/>
    </source>
</evidence>
<dbReference type="EMBL" id="JNBS01001137">
    <property type="protein sequence ID" value="OQS02388.1"/>
    <property type="molecule type" value="Genomic_DNA"/>
</dbReference>
<comment type="caution">
    <text evidence="5">The sequence shown here is derived from an EMBL/GenBank/DDBJ whole genome shotgun (WGS) entry which is preliminary data.</text>
</comment>